<feature type="non-terminal residue" evidence="1">
    <location>
        <position position="1"/>
    </location>
</feature>
<organism evidence="1">
    <name type="scientific">Arion vulgaris</name>
    <dbReference type="NCBI Taxonomy" id="1028688"/>
    <lineage>
        <taxon>Eukaryota</taxon>
        <taxon>Metazoa</taxon>
        <taxon>Spiralia</taxon>
        <taxon>Lophotrochozoa</taxon>
        <taxon>Mollusca</taxon>
        <taxon>Gastropoda</taxon>
        <taxon>Heterobranchia</taxon>
        <taxon>Euthyneura</taxon>
        <taxon>Panpulmonata</taxon>
        <taxon>Eupulmonata</taxon>
        <taxon>Stylommatophora</taxon>
        <taxon>Helicina</taxon>
        <taxon>Arionoidea</taxon>
        <taxon>Arionidae</taxon>
        <taxon>Arion</taxon>
    </lineage>
</organism>
<dbReference type="AlphaFoldDB" id="A0A0B6Y9U7"/>
<accession>A0A0B6Y9U7</accession>
<protein>
    <submittedName>
        <fullName evidence="1">Uncharacterized protein</fullName>
    </submittedName>
</protein>
<dbReference type="EMBL" id="HACG01005731">
    <property type="protein sequence ID" value="CEK52596.1"/>
    <property type="molecule type" value="Transcribed_RNA"/>
</dbReference>
<name>A0A0B6Y9U7_9EUPU</name>
<gene>
    <name evidence="1" type="primary">ORF17346</name>
</gene>
<sequence length="127" mass="15155">TCVQQFSPSIHPHNVCNNSVHPSTQRVQQFNPSIQRVQQFNRDITPEMQNKESYNMVHHVTYVLTVRRIATSLVHFMEDKCIHVTLLECWGSYSAEHHLDNIYNVSRRDMNKDSRHHYHLMFQKRKP</sequence>
<evidence type="ECO:0000313" key="1">
    <source>
        <dbReference type="EMBL" id="CEK52596.1"/>
    </source>
</evidence>
<proteinExistence type="predicted"/>
<reference evidence="1" key="1">
    <citation type="submission" date="2014-12" db="EMBL/GenBank/DDBJ databases">
        <title>Insight into the proteome of Arion vulgaris.</title>
        <authorList>
            <person name="Aradska J."/>
            <person name="Bulat T."/>
            <person name="Smidak R."/>
            <person name="Sarate P."/>
            <person name="Gangsoo J."/>
            <person name="Sialana F."/>
            <person name="Bilban M."/>
            <person name="Lubec G."/>
        </authorList>
    </citation>
    <scope>NUCLEOTIDE SEQUENCE</scope>
    <source>
        <tissue evidence="1">Skin</tissue>
    </source>
</reference>